<feature type="domain" description="Cytochrome b/b6 C-terminal region profile" evidence="19">
    <location>
        <begin position="232"/>
        <end position="402"/>
    </location>
</feature>
<evidence type="ECO:0000256" key="16">
    <source>
        <dbReference type="RuleBase" id="RU003385"/>
    </source>
</evidence>
<keyword evidence="7 16" id="KW-0679">Respiratory chain</keyword>
<comment type="subunit">
    <text evidence="3 16">The main subunits of complex b-c1 are: cytochrome b, cytochrome c1 and the Rieske protein.</text>
</comment>
<feature type="domain" description="Cytochrome b/b6 N-terminal region profile" evidence="18">
    <location>
        <begin position="18"/>
        <end position="229"/>
    </location>
</feature>
<dbReference type="GO" id="GO:0008121">
    <property type="term" value="F:quinol-cytochrome-c reductase activity"/>
    <property type="evidence" value="ECO:0007669"/>
    <property type="project" value="InterPro"/>
</dbReference>
<dbReference type="OrthoDB" id="9804503at2"/>
<dbReference type="eggNOG" id="COG1290">
    <property type="taxonomic scope" value="Bacteria"/>
</dbReference>
<feature type="transmembrane region" description="Helical" evidence="17">
    <location>
        <begin position="165"/>
        <end position="186"/>
    </location>
</feature>
<dbReference type="Proteomes" id="UP000004949">
    <property type="component" value="Unassembled WGS sequence"/>
</dbReference>
<gene>
    <name evidence="20" type="ORF">GMO_01700</name>
</gene>
<comment type="subcellular location">
    <subcellularLocation>
        <location evidence="2">Membrane</location>
        <topology evidence="2">Multi-pass membrane protein</topology>
    </subcellularLocation>
</comment>
<dbReference type="AlphaFoldDB" id="G6XFA5"/>
<dbReference type="GO" id="GO:0045275">
    <property type="term" value="C:respiratory chain complex III"/>
    <property type="evidence" value="ECO:0007669"/>
    <property type="project" value="InterPro"/>
</dbReference>
<dbReference type="SUPFAM" id="SSF81648">
    <property type="entry name" value="a domain/subunit of cytochrome bc1 complex (Ubiquinol-cytochrome c reductase)"/>
    <property type="match status" value="1"/>
</dbReference>
<keyword evidence="11 17" id="KW-1133">Transmembrane helix</keyword>
<feature type="transmembrane region" description="Helical" evidence="17">
    <location>
        <begin position="310"/>
        <end position="329"/>
    </location>
</feature>
<dbReference type="GO" id="GO:0046872">
    <property type="term" value="F:metal ion binding"/>
    <property type="evidence" value="ECO:0007669"/>
    <property type="project" value="UniProtKB-KW"/>
</dbReference>
<dbReference type="PROSITE" id="PS51002">
    <property type="entry name" value="CYTB_NTER"/>
    <property type="match status" value="1"/>
</dbReference>
<evidence type="ECO:0000256" key="7">
    <source>
        <dbReference type="ARBA" id="ARBA00022660"/>
    </source>
</evidence>
<feature type="transmembrane region" description="Helical" evidence="17">
    <location>
        <begin position="131"/>
        <end position="153"/>
    </location>
</feature>
<feature type="transmembrane region" description="Helical" evidence="17">
    <location>
        <begin position="95"/>
        <end position="116"/>
    </location>
</feature>
<comment type="cofactor">
    <cofactor evidence="15">
        <name>heme</name>
        <dbReference type="ChEBI" id="CHEBI:30413"/>
    </cofactor>
    <text evidence="15">Binds 2 heme groups non-covalently.</text>
</comment>
<dbReference type="InterPro" id="IPR005797">
    <property type="entry name" value="Cyt_b/b6_N"/>
</dbReference>
<name>G6XFA5_9PROT</name>
<keyword evidence="10 16" id="KW-0249">Electron transport</keyword>
<keyword evidence="13 17" id="KW-0472">Membrane</keyword>
<feature type="transmembrane region" description="Helical" evidence="17">
    <location>
        <begin position="341"/>
        <end position="362"/>
    </location>
</feature>
<keyword evidence="5 16" id="KW-0813">Transport</keyword>
<dbReference type="Gene3D" id="1.20.810.10">
    <property type="entry name" value="Cytochrome Bc1 Complex, Chain C"/>
    <property type="match status" value="1"/>
</dbReference>
<sequence>MTNGPSRDPASGGTQDTATGWLNRRLPVIPLFRREYITFPMPRNLNALWSFGAFLIVTMALMLCSGLFLAINYTPDITQAFASVETIDRQVASGWFIRALHMGGVTMLFAALYIHIGRGLWYGSYKAPRELLWLTGLGLMLMIMVTAFAGYVLPWGQMSYWGATVIVNAINAVPLVGHTLSVWLFGGDSLGNVALHRLFVLHFTMAFAILGVIGLHVAALHVAKSNNPSGTDPVHPEQTLPFHPYYTSKDGFALCLFLMVYAGLIFFCPDLLTLADNYIQANPLITPKDITPEWYFAPFYAILRAVPSKLGGLGLAAGSLAVLLALPWLDRSPIRPATRRPMARLSLPLAFLSFAILGFAGMHRPTETWLWLSRIAAAYWFFHFLVVMPLCAQREIPDSAFEAPEDHP</sequence>
<dbReference type="GO" id="GO:0016491">
    <property type="term" value="F:oxidoreductase activity"/>
    <property type="evidence" value="ECO:0007669"/>
    <property type="project" value="InterPro"/>
</dbReference>
<keyword evidence="6 15" id="KW-0349">Heme</keyword>
<evidence type="ECO:0000256" key="14">
    <source>
        <dbReference type="PIRSR" id="PIRSR038885-1"/>
    </source>
</evidence>
<evidence type="ECO:0000313" key="21">
    <source>
        <dbReference type="Proteomes" id="UP000004949"/>
    </source>
</evidence>
<feature type="binding site" description="axial binding residue" evidence="15">
    <location>
        <position position="202"/>
    </location>
    <ligand>
        <name>heme b</name>
        <dbReference type="ChEBI" id="CHEBI:60344"/>
        <label>b562</label>
    </ligand>
    <ligandPart>
        <name>Fe</name>
        <dbReference type="ChEBI" id="CHEBI:18248"/>
    </ligandPart>
</feature>
<protein>
    <recommendedName>
        <fullName evidence="4 16">Cytochrome b</fullName>
    </recommendedName>
</protein>
<organism evidence="20 21">
    <name type="scientific">Gluconobacter morbifer G707</name>
    <dbReference type="NCBI Taxonomy" id="1088869"/>
    <lineage>
        <taxon>Bacteria</taxon>
        <taxon>Pseudomonadati</taxon>
        <taxon>Pseudomonadota</taxon>
        <taxon>Alphaproteobacteria</taxon>
        <taxon>Acetobacterales</taxon>
        <taxon>Acetobacteraceae</taxon>
        <taxon>Gluconobacter</taxon>
    </lineage>
</organism>
<dbReference type="GO" id="GO:0022904">
    <property type="term" value="P:respiratory electron transport chain"/>
    <property type="evidence" value="ECO:0007669"/>
    <property type="project" value="InterPro"/>
</dbReference>
<evidence type="ECO:0000256" key="3">
    <source>
        <dbReference type="ARBA" id="ARBA00011649"/>
    </source>
</evidence>
<evidence type="ECO:0000259" key="18">
    <source>
        <dbReference type="PROSITE" id="PS51002"/>
    </source>
</evidence>
<keyword evidence="21" id="KW-1185">Reference proteome</keyword>
<dbReference type="Pfam" id="PF00032">
    <property type="entry name" value="Cytochrom_B_C"/>
    <property type="match status" value="1"/>
</dbReference>
<feature type="binding site" evidence="14">
    <location>
        <position position="221"/>
    </location>
    <ligand>
        <name>a ubiquinone</name>
        <dbReference type="ChEBI" id="CHEBI:16389"/>
    </ligand>
</feature>
<evidence type="ECO:0000259" key="19">
    <source>
        <dbReference type="PROSITE" id="PS51003"/>
    </source>
</evidence>
<comment type="function">
    <text evidence="1 16">Component of the ubiquinol-cytochrome c reductase complex (complex III or cytochrome b-c1 complex), which is a respiratory chain that generates an electrochemical potential coupled to ATP synthesis.</text>
</comment>
<feature type="transmembrane region" description="Helical" evidence="17">
    <location>
        <begin position="251"/>
        <end position="272"/>
    </location>
</feature>
<comment type="cofactor">
    <cofactor evidence="16">
        <name>heme b</name>
        <dbReference type="ChEBI" id="CHEBI:60344"/>
    </cofactor>
    <text evidence="16">Binds 2 heme groups non-covalently.</text>
</comment>
<reference evidence="20 21" key="1">
    <citation type="submission" date="2011-10" db="EMBL/GenBank/DDBJ databases">
        <title>Genome sequence of Gluconobacter morbifer G707, isolated from Drosophila gut.</title>
        <authorList>
            <person name="Lee W.-J."/>
            <person name="Kim E.-K."/>
        </authorList>
    </citation>
    <scope>NUCLEOTIDE SEQUENCE [LARGE SCALE GENOMIC DNA]</scope>
    <source>
        <strain evidence="20 21">G707</strain>
    </source>
</reference>
<evidence type="ECO:0000256" key="9">
    <source>
        <dbReference type="ARBA" id="ARBA00022723"/>
    </source>
</evidence>
<proteinExistence type="inferred from homology"/>
<dbReference type="PANTHER" id="PTHR19271:SF16">
    <property type="entry name" value="CYTOCHROME B"/>
    <property type="match status" value="1"/>
</dbReference>
<evidence type="ECO:0000256" key="11">
    <source>
        <dbReference type="ARBA" id="ARBA00022989"/>
    </source>
</evidence>
<dbReference type="PATRIC" id="fig|1088869.3.peg.170"/>
<feature type="binding site" description="axial binding residue" evidence="15">
    <location>
        <position position="216"/>
    </location>
    <ligand>
        <name>heme b</name>
        <dbReference type="ChEBI" id="CHEBI:60344"/>
        <label>b566</label>
    </ligand>
    <ligandPart>
        <name>Fe</name>
        <dbReference type="ChEBI" id="CHEBI:18248"/>
    </ligandPart>
</feature>
<keyword evidence="12 15" id="KW-0408">Iron</keyword>
<evidence type="ECO:0000256" key="12">
    <source>
        <dbReference type="ARBA" id="ARBA00023004"/>
    </source>
</evidence>
<evidence type="ECO:0000313" key="20">
    <source>
        <dbReference type="EMBL" id="EHH68863.1"/>
    </source>
</evidence>
<feature type="binding site" description="axial binding residue" evidence="15">
    <location>
        <position position="101"/>
    </location>
    <ligand>
        <name>heme b</name>
        <dbReference type="ChEBI" id="CHEBI:60344"/>
        <label>b562</label>
    </ligand>
    <ligandPart>
        <name>Fe</name>
        <dbReference type="ChEBI" id="CHEBI:18248"/>
    </ligandPart>
</feature>
<dbReference type="InterPro" id="IPR030689">
    <property type="entry name" value="Cytochrome_b"/>
</dbReference>
<dbReference type="InterPro" id="IPR048259">
    <property type="entry name" value="Cytochrome_b_N_euk/bac"/>
</dbReference>
<evidence type="ECO:0000256" key="8">
    <source>
        <dbReference type="ARBA" id="ARBA00022692"/>
    </source>
</evidence>
<dbReference type="PIRSF" id="PIRSF038885">
    <property type="entry name" value="COB"/>
    <property type="match status" value="1"/>
</dbReference>
<evidence type="ECO:0000256" key="13">
    <source>
        <dbReference type="ARBA" id="ARBA00023136"/>
    </source>
</evidence>
<dbReference type="InterPro" id="IPR016174">
    <property type="entry name" value="Di-haem_cyt_TM"/>
</dbReference>
<feature type="transmembrane region" description="Helical" evidence="17">
    <location>
        <begin position="198"/>
        <end position="220"/>
    </location>
</feature>
<feature type="transmembrane region" description="Helical" evidence="17">
    <location>
        <begin position="368"/>
        <end position="391"/>
    </location>
</feature>
<keyword evidence="9 15" id="KW-0479">Metal-binding</keyword>
<dbReference type="RefSeq" id="WP_008850321.1">
    <property type="nucleotide sequence ID" value="NZ_AGQV01000001.1"/>
</dbReference>
<dbReference type="STRING" id="1088869.GMO_01700"/>
<dbReference type="Pfam" id="PF00033">
    <property type="entry name" value="Cytochrome_B"/>
    <property type="match status" value="1"/>
</dbReference>
<accession>G6XFA5</accession>
<evidence type="ECO:0000256" key="17">
    <source>
        <dbReference type="SAM" id="Phobius"/>
    </source>
</evidence>
<comment type="similarity">
    <text evidence="16">Belongs to the cytochrome b family.</text>
</comment>
<comment type="caution">
    <text evidence="20">The sequence shown here is derived from an EMBL/GenBank/DDBJ whole genome shotgun (WGS) entry which is preliminary data.</text>
</comment>
<feature type="binding site" description="axial binding residue" evidence="15">
    <location>
        <position position="115"/>
    </location>
    <ligand>
        <name>heme b</name>
        <dbReference type="ChEBI" id="CHEBI:60344"/>
        <label>b566</label>
    </ligand>
    <ligandPart>
        <name>Fe</name>
        <dbReference type="ChEBI" id="CHEBI:18248"/>
    </ligandPart>
</feature>
<dbReference type="InterPro" id="IPR036150">
    <property type="entry name" value="Cyt_b/b6_C_sf"/>
</dbReference>
<dbReference type="InterPro" id="IPR005798">
    <property type="entry name" value="Cyt_b/b6_C"/>
</dbReference>
<evidence type="ECO:0000256" key="1">
    <source>
        <dbReference type="ARBA" id="ARBA00002444"/>
    </source>
</evidence>
<evidence type="ECO:0000256" key="2">
    <source>
        <dbReference type="ARBA" id="ARBA00004141"/>
    </source>
</evidence>
<dbReference type="EMBL" id="AGQV01000001">
    <property type="protein sequence ID" value="EHH68863.1"/>
    <property type="molecule type" value="Genomic_DNA"/>
</dbReference>
<feature type="transmembrane region" description="Helical" evidence="17">
    <location>
        <begin position="48"/>
        <end position="74"/>
    </location>
</feature>
<keyword evidence="8 16" id="KW-0812">Transmembrane</keyword>
<dbReference type="PROSITE" id="PS51003">
    <property type="entry name" value="CYTB_CTER"/>
    <property type="match status" value="1"/>
</dbReference>
<evidence type="ECO:0000256" key="5">
    <source>
        <dbReference type="ARBA" id="ARBA00022448"/>
    </source>
</evidence>
<dbReference type="SUPFAM" id="SSF81342">
    <property type="entry name" value="Transmembrane di-heme cytochromes"/>
    <property type="match status" value="1"/>
</dbReference>
<evidence type="ECO:0000256" key="10">
    <source>
        <dbReference type="ARBA" id="ARBA00022982"/>
    </source>
</evidence>
<evidence type="ECO:0000256" key="4">
    <source>
        <dbReference type="ARBA" id="ARBA00013531"/>
    </source>
</evidence>
<dbReference type="CDD" id="cd00284">
    <property type="entry name" value="Cytochrome_b_N"/>
    <property type="match status" value="1"/>
</dbReference>
<dbReference type="InterPro" id="IPR027387">
    <property type="entry name" value="Cytb/b6-like_sf"/>
</dbReference>
<evidence type="ECO:0000256" key="15">
    <source>
        <dbReference type="PIRSR" id="PIRSR038885-2"/>
    </source>
</evidence>
<evidence type="ECO:0000256" key="6">
    <source>
        <dbReference type="ARBA" id="ARBA00022617"/>
    </source>
</evidence>
<dbReference type="PANTHER" id="PTHR19271">
    <property type="entry name" value="CYTOCHROME B"/>
    <property type="match status" value="1"/>
</dbReference>